<dbReference type="PIRSF" id="PIRSF020606">
    <property type="entry name" value="UCP020606"/>
    <property type="match status" value="1"/>
</dbReference>
<feature type="transmembrane region" description="Helical" evidence="1">
    <location>
        <begin position="100"/>
        <end position="117"/>
    </location>
</feature>
<evidence type="ECO:0000313" key="3">
    <source>
        <dbReference type="Proteomes" id="UP000324282"/>
    </source>
</evidence>
<keyword evidence="1" id="KW-0472">Membrane</keyword>
<dbReference type="AlphaFoldDB" id="A0A5S5B4Q1"/>
<dbReference type="InterPro" id="IPR058534">
    <property type="entry name" value="YjdF"/>
</dbReference>
<name>A0A5S5B4Q1_STUST</name>
<feature type="transmembrane region" description="Helical" evidence="1">
    <location>
        <begin position="31"/>
        <end position="50"/>
    </location>
</feature>
<comment type="caution">
    <text evidence="2">The sequence shown here is derived from an EMBL/GenBank/DDBJ whole genome shotgun (WGS) entry which is preliminary data.</text>
</comment>
<dbReference type="EMBL" id="VNHQ01000014">
    <property type="protein sequence ID" value="TYP61944.1"/>
    <property type="molecule type" value="Genomic_DNA"/>
</dbReference>
<dbReference type="RefSeq" id="WP_148926480.1">
    <property type="nucleotide sequence ID" value="NZ_VNHQ01000014.1"/>
</dbReference>
<dbReference type="InterPro" id="IPR014509">
    <property type="entry name" value="YjdF-like"/>
</dbReference>
<accession>A0A5S5B4Q1</accession>
<protein>
    <submittedName>
        <fullName evidence="2">Putative membrane protein</fullName>
    </submittedName>
</protein>
<evidence type="ECO:0000256" key="1">
    <source>
        <dbReference type="SAM" id="Phobius"/>
    </source>
</evidence>
<proteinExistence type="predicted"/>
<evidence type="ECO:0000313" key="2">
    <source>
        <dbReference type="EMBL" id="TYP61944.1"/>
    </source>
</evidence>
<keyword evidence="1" id="KW-0812">Transmembrane</keyword>
<dbReference type="Pfam" id="PF09997">
    <property type="entry name" value="DUF2238"/>
    <property type="match status" value="1"/>
</dbReference>
<sequence length="208" mass="23036">MQDRTLYATLGLVVLAALVSSGVAPYDRATWLLEVAPVLIAAPLLLWCYPRFPLTRLLYGVIAFHALVLILGGAYTYARVPAGFWVQEWFDLSRNPYDKLGHFIQGVTPALLTREILLRRRIVAAGKMLGFLAVCVALAFSAFYELIEWWVALLVGQGAEDFLGTQGDFWDTQSDMFMALLGAMLSVILLARPQNRQIRRLSGAGAAM</sequence>
<keyword evidence="1" id="KW-1133">Transmembrane helix</keyword>
<feature type="transmembrane region" description="Helical" evidence="1">
    <location>
        <begin position="129"/>
        <end position="152"/>
    </location>
</feature>
<dbReference type="Proteomes" id="UP000324282">
    <property type="component" value="Unassembled WGS sequence"/>
</dbReference>
<reference evidence="2 3" key="1">
    <citation type="submission" date="2019-07" db="EMBL/GenBank/DDBJ databases">
        <title>Deep subsurface shale carbon reservoir microbial communities from Ohio and West Virginia, USA.</title>
        <authorList>
            <person name="Wrighton K."/>
        </authorList>
    </citation>
    <scope>NUCLEOTIDE SEQUENCE [LARGE SCALE GENOMIC DNA]</scope>
    <source>
        <strain evidence="2 3">NP_8Ht</strain>
    </source>
</reference>
<gene>
    <name evidence="2" type="ORF">A9A72_124694</name>
</gene>
<organism evidence="2 3">
    <name type="scientific">Stutzerimonas stutzeri</name>
    <name type="common">Pseudomonas stutzeri</name>
    <dbReference type="NCBI Taxonomy" id="316"/>
    <lineage>
        <taxon>Bacteria</taxon>
        <taxon>Pseudomonadati</taxon>
        <taxon>Pseudomonadota</taxon>
        <taxon>Gammaproteobacteria</taxon>
        <taxon>Pseudomonadales</taxon>
        <taxon>Pseudomonadaceae</taxon>
        <taxon>Stutzerimonas</taxon>
    </lineage>
</organism>
<feature type="transmembrane region" description="Helical" evidence="1">
    <location>
        <begin position="57"/>
        <end position="80"/>
    </location>
</feature>
<feature type="transmembrane region" description="Helical" evidence="1">
    <location>
        <begin position="172"/>
        <end position="191"/>
    </location>
</feature>
<dbReference type="OrthoDB" id="9786473at2"/>